<evidence type="ECO:0008006" key="11">
    <source>
        <dbReference type="Google" id="ProtNLM"/>
    </source>
</evidence>
<evidence type="ECO:0000313" key="9">
    <source>
        <dbReference type="EMBL" id="KAG7530149.1"/>
    </source>
</evidence>
<keyword evidence="4" id="KW-0255">Endonuclease</keyword>
<keyword evidence="10" id="KW-1185">Reference proteome</keyword>
<keyword evidence="5" id="KW-0378">Hydrolase</keyword>
<evidence type="ECO:0000313" key="10">
    <source>
        <dbReference type="Proteomes" id="UP000694251"/>
    </source>
</evidence>
<dbReference type="CDD" id="cd09274">
    <property type="entry name" value="RNase_HI_RT_Ty3"/>
    <property type="match status" value="1"/>
</dbReference>
<dbReference type="AlphaFoldDB" id="A0A8T1XIU9"/>
<dbReference type="InterPro" id="IPR041373">
    <property type="entry name" value="RT_RNaseH"/>
</dbReference>
<keyword evidence="2" id="KW-0548">Nucleotidyltransferase</keyword>
<dbReference type="OrthoDB" id="1933708at2759"/>
<protein>
    <recommendedName>
        <fullName evidence="11">Retrovirus-related Pol polyprotein from transposon 17.6</fullName>
    </recommendedName>
</protein>
<dbReference type="FunFam" id="1.10.340.70:FF:000001">
    <property type="entry name" value="Retrovirus-related Pol polyprotein from transposon gypsy-like Protein"/>
    <property type="match status" value="1"/>
</dbReference>
<evidence type="ECO:0000256" key="6">
    <source>
        <dbReference type="ARBA" id="ARBA00022918"/>
    </source>
</evidence>
<comment type="caution">
    <text evidence="9">The sequence shown here is derived from an EMBL/GenBank/DDBJ whole genome shotgun (WGS) entry which is preliminary data.</text>
</comment>
<reference evidence="9 10" key="1">
    <citation type="submission" date="2020-12" db="EMBL/GenBank/DDBJ databases">
        <title>Concerted genomic and epigenomic changes stabilize Arabidopsis allopolyploids.</title>
        <authorList>
            <person name="Chen Z."/>
        </authorList>
    </citation>
    <scope>NUCLEOTIDE SEQUENCE [LARGE SCALE GENOMIC DNA]</scope>
    <source>
        <strain evidence="9">As9502</strain>
        <tissue evidence="9">Leaf</tissue>
    </source>
</reference>
<dbReference type="GO" id="GO:0003964">
    <property type="term" value="F:RNA-directed DNA polymerase activity"/>
    <property type="evidence" value="ECO:0007669"/>
    <property type="project" value="UniProtKB-KW"/>
</dbReference>
<dbReference type="GO" id="GO:0004519">
    <property type="term" value="F:endonuclease activity"/>
    <property type="evidence" value="ECO:0007669"/>
    <property type="project" value="UniProtKB-KW"/>
</dbReference>
<keyword evidence="1" id="KW-0808">Transferase</keyword>
<evidence type="ECO:0000259" key="7">
    <source>
        <dbReference type="Pfam" id="PF17917"/>
    </source>
</evidence>
<dbReference type="GO" id="GO:0016787">
    <property type="term" value="F:hydrolase activity"/>
    <property type="evidence" value="ECO:0007669"/>
    <property type="project" value="UniProtKB-KW"/>
</dbReference>
<evidence type="ECO:0000256" key="3">
    <source>
        <dbReference type="ARBA" id="ARBA00022722"/>
    </source>
</evidence>
<proteinExistence type="predicted"/>
<feature type="domain" description="Integrase zinc-binding" evidence="8">
    <location>
        <begin position="236"/>
        <end position="292"/>
    </location>
</feature>
<organism evidence="9 10">
    <name type="scientific">Arabidopsis suecica</name>
    <name type="common">Swedish thale-cress</name>
    <name type="synonym">Cardaminopsis suecica</name>
    <dbReference type="NCBI Taxonomy" id="45249"/>
    <lineage>
        <taxon>Eukaryota</taxon>
        <taxon>Viridiplantae</taxon>
        <taxon>Streptophyta</taxon>
        <taxon>Embryophyta</taxon>
        <taxon>Tracheophyta</taxon>
        <taxon>Spermatophyta</taxon>
        <taxon>Magnoliopsida</taxon>
        <taxon>eudicotyledons</taxon>
        <taxon>Gunneridae</taxon>
        <taxon>Pentapetalae</taxon>
        <taxon>rosids</taxon>
        <taxon>malvids</taxon>
        <taxon>Brassicales</taxon>
        <taxon>Brassicaceae</taxon>
        <taxon>Camelineae</taxon>
        <taxon>Arabidopsis</taxon>
    </lineage>
</organism>
<dbReference type="InterPro" id="IPR041588">
    <property type="entry name" value="Integrase_H2C2"/>
</dbReference>
<sequence length="366" mass="41748">MVDLSRRFVKDFSTLAAPLTEVIKKDVGFKWEEAQENAFQALKEKLSNAPILILPDFLKIFEIECDASGIGIGAVLMQDTKPIAYFSEKLGGATLNYLTYDKELYALVCSLQIWQHYLWPKEFVIHIDHESLKHLKGQHKLNKRHARWVEFIETFLYVIKYKKGKDNVVADALSRRYTLFSTLDAKLLGFEQIKELYDSDSDFQDIYKACAKFASGLYYKQDGFLFYGNCLCVPNCSLRDLFVREAHGRGLIGHFGVAKTLEVMRDHFHWPHMVRDVEHICGRCVTCKKAKSKVQRNGLYTPLPIPSHPCTHISMDFVLGLPSTKTGKDSIFVVVDRSTNPNHRLASYVLFPCLVSSPSSSNSFSL</sequence>
<dbReference type="Pfam" id="PF17921">
    <property type="entry name" value="Integrase_H2C2"/>
    <property type="match status" value="1"/>
</dbReference>
<evidence type="ECO:0000256" key="2">
    <source>
        <dbReference type="ARBA" id="ARBA00022695"/>
    </source>
</evidence>
<keyword evidence="6" id="KW-0695">RNA-directed DNA polymerase</keyword>
<dbReference type="Pfam" id="PF17917">
    <property type="entry name" value="RT_RNaseH"/>
    <property type="match status" value="1"/>
</dbReference>
<accession>A0A8T1XIU9</accession>
<dbReference type="PANTHER" id="PTHR35046">
    <property type="entry name" value="ZINC KNUCKLE (CCHC-TYPE) FAMILY PROTEIN"/>
    <property type="match status" value="1"/>
</dbReference>
<feature type="domain" description="Reverse transcriptase RNase H-like" evidence="7">
    <location>
        <begin position="56"/>
        <end position="155"/>
    </location>
</feature>
<name>A0A8T1XIU9_ARASU</name>
<evidence type="ECO:0000259" key="8">
    <source>
        <dbReference type="Pfam" id="PF17921"/>
    </source>
</evidence>
<dbReference type="EMBL" id="JAEFBJ010000109">
    <property type="protein sequence ID" value="KAG7530149.1"/>
    <property type="molecule type" value="Genomic_DNA"/>
</dbReference>
<dbReference type="Proteomes" id="UP000694251">
    <property type="component" value="Unassembled WGS sequence"/>
</dbReference>
<evidence type="ECO:0000256" key="4">
    <source>
        <dbReference type="ARBA" id="ARBA00022759"/>
    </source>
</evidence>
<gene>
    <name evidence="9" type="ORF">ISN44_Un109g000100</name>
</gene>
<dbReference type="PANTHER" id="PTHR35046:SF9">
    <property type="entry name" value="RNA-DIRECTED DNA POLYMERASE"/>
    <property type="match status" value="1"/>
</dbReference>
<keyword evidence="3" id="KW-0540">Nuclease</keyword>
<evidence type="ECO:0000256" key="5">
    <source>
        <dbReference type="ARBA" id="ARBA00022801"/>
    </source>
</evidence>
<evidence type="ECO:0000256" key="1">
    <source>
        <dbReference type="ARBA" id="ARBA00022679"/>
    </source>
</evidence>